<reference evidence="2 3" key="1">
    <citation type="submission" date="2019-08" db="EMBL/GenBank/DDBJ databases">
        <title>Bacillus genomes from the desert of Cuatro Cienegas, Coahuila.</title>
        <authorList>
            <person name="Olmedo-Alvarez G."/>
        </authorList>
    </citation>
    <scope>NUCLEOTIDE SEQUENCE [LARGE SCALE GENOMIC DNA]</scope>
    <source>
        <strain evidence="2 3">CH34_1T</strain>
    </source>
</reference>
<evidence type="ECO:0000313" key="2">
    <source>
        <dbReference type="EMBL" id="TYS17727.1"/>
    </source>
</evidence>
<feature type="transmembrane region" description="Helical" evidence="1">
    <location>
        <begin position="79"/>
        <end position="97"/>
    </location>
</feature>
<dbReference type="EMBL" id="VTEI01000003">
    <property type="protein sequence ID" value="TYS17727.1"/>
    <property type="molecule type" value="Genomic_DNA"/>
</dbReference>
<feature type="transmembrane region" description="Helical" evidence="1">
    <location>
        <begin position="140"/>
        <end position="162"/>
    </location>
</feature>
<feature type="transmembrane region" description="Helical" evidence="1">
    <location>
        <begin position="210"/>
        <end position="228"/>
    </location>
</feature>
<proteinExistence type="predicted"/>
<protein>
    <submittedName>
        <fullName evidence="2">Uncharacterized protein</fullName>
    </submittedName>
</protein>
<dbReference type="Proteomes" id="UP000322267">
    <property type="component" value="Unassembled WGS sequence"/>
</dbReference>
<sequence length="237" mass="27442">MKDWIKKQFNEGLLEFIYRPIRKTFKFKEIKQKNKNFYWFYFFILFVSLNMLGMGLTKIVMAFKMPSIGLDVIVSDSKLFAVALFVSVVFIVGFFQWKAPKCIKRYGLWAVISFELLAAILILVVTGLLGYFLWVTSNFQPIFLLKHLAFWIPFSIAFYPILSRMIRLKVGVYIWVVIIIIIILPIAALFGDIFGWFINITSYNSYLSNSGDGVALTSFGLLLLEFSLRKANELLNT</sequence>
<name>A0A5D4NU50_9BACI</name>
<comment type="caution">
    <text evidence="2">The sequence shown here is derived from an EMBL/GenBank/DDBJ whole genome shotgun (WGS) entry which is preliminary data.</text>
</comment>
<evidence type="ECO:0000256" key="1">
    <source>
        <dbReference type="SAM" id="Phobius"/>
    </source>
</evidence>
<evidence type="ECO:0000313" key="3">
    <source>
        <dbReference type="Proteomes" id="UP000322267"/>
    </source>
</evidence>
<keyword evidence="1" id="KW-1133">Transmembrane helix</keyword>
<organism evidence="2 3">
    <name type="scientific">Rossellomorea vietnamensis</name>
    <dbReference type="NCBI Taxonomy" id="218284"/>
    <lineage>
        <taxon>Bacteria</taxon>
        <taxon>Bacillati</taxon>
        <taxon>Bacillota</taxon>
        <taxon>Bacilli</taxon>
        <taxon>Bacillales</taxon>
        <taxon>Bacillaceae</taxon>
        <taxon>Rossellomorea</taxon>
    </lineage>
</organism>
<feature type="transmembrane region" description="Helical" evidence="1">
    <location>
        <begin position="109"/>
        <end position="134"/>
    </location>
</feature>
<gene>
    <name evidence="2" type="ORF">FZC78_07660</name>
</gene>
<dbReference type="AlphaFoldDB" id="A0A5D4NU50"/>
<feature type="transmembrane region" description="Helical" evidence="1">
    <location>
        <begin position="174"/>
        <end position="198"/>
    </location>
</feature>
<feature type="transmembrane region" description="Helical" evidence="1">
    <location>
        <begin position="38"/>
        <end position="59"/>
    </location>
</feature>
<accession>A0A5D4NU50</accession>
<keyword evidence="1" id="KW-0472">Membrane</keyword>
<dbReference type="RefSeq" id="WP_148939061.1">
    <property type="nucleotide sequence ID" value="NZ_VTEI01000003.1"/>
</dbReference>
<keyword evidence="1" id="KW-0812">Transmembrane</keyword>